<feature type="domain" description="Putative oxidoreductase/dehydrogenase Rossmann-like" evidence="1">
    <location>
        <begin position="10"/>
        <end position="110"/>
    </location>
</feature>
<dbReference type="PANTHER" id="PTHR40459">
    <property type="entry name" value="CONSERVED HYPOTHETICAL ALANINE AND LEUCINE RICH PROTEIN"/>
    <property type="match status" value="1"/>
</dbReference>
<dbReference type="SUPFAM" id="SSF48179">
    <property type="entry name" value="6-phosphogluconate dehydrogenase C-terminal domain-like"/>
    <property type="match status" value="1"/>
</dbReference>
<dbReference type="EMBL" id="SRLD01000013">
    <property type="protein sequence ID" value="TGE17026.1"/>
    <property type="molecule type" value="Genomic_DNA"/>
</dbReference>
<dbReference type="PANTHER" id="PTHR40459:SF1">
    <property type="entry name" value="CONSERVED HYPOTHETICAL ALANINE AND LEUCINE RICH PROTEIN"/>
    <property type="match status" value="1"/>
</dbReference>
<gene>
    <name evidence="3" type="ORF">E5J99_08555</name>
</gene>
<evidence type="ECO:0000259" key="2">
    <source>
        <dbReference type="Pfam" id="PF10728"/>
    </source>
</evidence>
<reference evidence="3 4" key="1">
    <citation type="submission" date="2019-04" db="EMBL/GenBank/DDBJ databases">
        <authorList>
            <person name="Feng G."/>
            <person name="Zhang J."/>
            <person name="Zhu H."/>
        </authorList>
    </citation>
    <scope>NUCLEOTIDE SEQUENCE [LARGE SCALE GENOMIC DNA]</scope>
    <source>
        <strain evidence="3 4">JCM 17223</strain>
    </source>
</reference>
<dbReference type="InterPro" id="IPR019665">
    <property type="entry name" value="OxRdtase/DH_put_Rossmann_dom"/>
</dbReference>
<dbReference type="Pfam" id="PF10727">
    <property type="entry name" value="Rossmann-like"/>
    <property type="match status" value="1"/>
</dbReference>
<dbReference type="Gene3D" id="3.40.50.720">
    <property type="entry name" value="NAD(P)-binding Rossmann-like Domain"/>
    <property type="match status" value="1"/>
</dbReference>
<dbReference type="AlphaFoldDB" id="A0A4Z0PQ17"/>
<protein>
    <submittedName>
        <fullName evidence="3">DUF2520 domain-containing protein</fullName>
    </submittedName>
</protein>
<dbReference type="OrthoDB" id="9810755at2"/>
<evidence type="ECO:0000313" key="4">
    <source>
        <dbReference type="Proteomes" id="UP000297739"/>
    </source>
</evidence>
<dbReference type="SUPFAM" id="SSF51735">
    <property type="entry name" value="NAD(P)-binding Rossmann-fold domains"/>
    <property type="match status" value="1"/>
</dbReference>
<dbReference type="InterPro" id="IPR036291">
    <property type="entry name" value="NAD(P)-bd_dom_sf"/>
</dbReference>
<dbReference type="Pfam" id="PF10728">
    <property type="entry name" value="DUF2520"/>
    <property type="match status" value="1"/>
</dbReference>
<dbReference type="InterPro" id="IPR008927">
    <property type="entry name" value="6-PGluconate_DH-like_C_sf"/>
</dbReference>
<comment type="caution">
    <text evidence="3">The sequence shown here is derived from an EMBL/GenBank/DDBJ whole genome shotgun (WGS) entry which is preliminary data.</text>
</comment>
<proteinExistence type="predicted"/>
<evidence type="ECO:0000259" key="1">
    <source>
        <dbReference type="Pfam" id="PF10727"/>
    </source>
</evidence>
<sequence length="277" mass="29580">MQQNPTCRQIILVGAGRVAQHLGPALWRAGHSVTHVWSRTPEAAATVAAQIPGATPITSLDFRFLPVADLYIVCVPDGVVPAVLATAAFPPMALVVHTAGALPVAVFEPYPALRGGVFYPLQTFSAGRSIEWASVPICIEAATAVDQEMLVQVARSISQVVELVATPQRQTLHVAAVFACNFTNHLLGIGHVLLQEANLSFTLLEPLVRETVQKALAHSPFTVQTGPAVRQDVVTLERHRSLLPAHPAWLAIYNQLTASIQAEYGKAAPNNPGTLPL</sequence>
<name>A0A4Z0PQ17_9BACT</name>
<dbReference type="RefSeq" id="WP_135497302.1">
    <property type="nucleotide sequence ID" value="NZ_SRLD01000013.1"/>
</dbReference>
<dbReference type="Proteomes" id="UP000297739">
    <property type="component" value="Unassembled WGS sequence"/>
</dbReference>
<accession>A0A4Z0PQ17</accession>
<dbReference type="InterPro" id="IPR037108">
    <property type="entry name" value="TM1727-like_C_sf"/>
</dbReference>
<feature type="domain" description="DUF2520" evidence="2">
    <location>
        <begin position="135"/>
        <end position="259"/>
    </location>
</feature>
<dbReference type="Gene3D" id="1.10.1040.20">
    <property type="entry name" value="ProC-like, C-terminal domain"/>
    <property type="match status" value="1"/>
</dbReference>
<dbReference type="InterPro" id="IPR018931">
    <property type="entry name" value="DUF2520"/>
</dbReference>
<keyword evidence="4" id="KW-1185">Reference proteome</keyword>
<organism evidence="3 4">
    <name type="scientific">Hymenobacter elongatus</name>
    <dbReference type="NCBI Taxonomy" id="877208"/>
    <lineage>
        <taxon>Bacteria</taxon>
        <taxon>Pseudomonadati</taxon>
        <taxon>Bacteroidota</taxon>
        <taxon>Cytophagia</taxon>
        <taxon>Cytophagales</taxon>
        <taxon>Hymenobacteraceae</taxon>
        <taxon>Hymenobacter</taxon>
    </lineage>
</organism>
<evidence type="ECO:0000313" key="3">
    <source>
        <dbReference type="EMBL" id="TGE17026.1"/>
    </source>
</evidence>